<organism evidence="6 7">
    <name type="scientific">Stylosanthes scabra</name>
    <dbReference type="NCBI Taxonomy" id="79078"/>
    <lineage>
        <taxon>Eukaryota</taxon>
        <taxon>Viridiplantae</taxon>
        <taxon>Streptophyta</taxon>
        <taxon>Embryophyta</taxon>
        <taxon>Tracheophyta</taxon>
        <taxon>Spermatophyta</taxon>
        <taxon>Magnoliopsida</taxon>
        <taxon>eudicotyledons</taxon>
        <taxon>Gunneridae</taxon>
        <taxon>Pentapetalae</taxon>
        <taxon>rosids</taxon>
        <taxon>fabids</taxon>
        <taxon>Fabales</taxon>
        <taxon>Fabaceae</taxon>
        <taxon>Papilionoideae</taxon>
        <taxon>50 kb inversion clade</taxon>
        <taxon>dalbergioids sensu lato</taxon>
        <taxon>Dalbergieae</taxon>
        <taxon>Pterocarpus clade</taxon>
        <taxon>Stylosanthes</taxon>
    </lineage>
</organism>
<keyword evidence="5" id="KW-0812">Transmembrane</keyword>
<keyword evidence="5" id="KW-1133">Transmembrane helix</keyword>
<feature type="transmembrane region" description="Helical" evidence="5">
    <location>
        <begin position="192"/>
        <end position="213"/>
    </location>
</feature>
<evidence type="ECO:0000256" key="5">
    <source>
        <dbReference type="SAM" id="Phobius"/>
    </source>
</evidence>
<evidence type="ECO:0000313" key="7">
    <source>
        <dbReference type="Proteomes" id="UP001341840"/>
    </source>
</evidence>
<dbReference type="Gene3D" id="3.30.720.90">
    <property type="match status" value="1"/>
</dbReference>
<dbReference type="EMBL" id="JASCZI010060973">
    <property type="protein sequence ID" value="MED6137072.1"/>
    <property type="molecule type" value="Genomic_DNA"/>
</dbReference>
<name>A0ABU6SL04_9FABA</name>
<reference evidence="6 7" key="1">
    <citation type="journal article" date="2023" name="Plants (Basel)">
        <title>Bridging the Gap: Combining Genomics and Transcriptomics Approaches to Understand Stylosanthes scabra, an Orphan Legume from the Brazilian Caatinga.</title>
        <authorList>
            <person name="Ferreira-Neto J.R.C."/>
            <person name="da Silva M.D."/>
            <person name="Binneck E."/>
            <person name="de Melo N.F."/>
            <person name="da Silva R.H."/>
            <person name="de Melo A.L.T.M."/>
            <person name="Pandolfi V."/>
            <person name="Bustamante F.O."/>
            <person name="Brasileiro-Vidal A.C."/>
            <person name="Benko-Iseppon A.M."/>
        </authorList>
    </citation>
    <scope>NUCLEOTIDE SEQUENCE [LARGE SCALE GENOMIC DNA]</scope>
    <source>
        <tissue evidence="6">Leaves</tissue>
    </source>
</reference>
<evidence type="ECO:0000256" key="3">
    <source>
        <dbReference type="ARBA" id="ARBA00023274"/>
    </source>
</evidence>
<dbReference type="Proteomes" id="UP001341840">
    <property type="component" value="Unassembled WGS sequence"/>
</dbReference>
<protein>
    <submittedName>
        <fullName evidence="6">Uncharacterized protein</fullName>
    </submittedName>
</protein>
<evidence type="ECO:0000256" key="2">
    <source>
        <dbReference type="ARBA" id="ARBA00022980"/>
    </source>
</evidence>
<dbReference type="PANTHER" id="PTHR10965:SF14">
    <property type="entry name" value="60S RIBOSOMAL PROTEIN L38"/>
    <property type="match status" value="1"/>
</dbReference>
<comment type="similarity">
    <text evidence="1 4">Belongs to the eukaryotic ribosomal protein eL38 family.</text>
</comment>
<sequence length="218" mass="24158">MGSGPSSHAIIKVNPGPILSSYKKGPNFITFPPLPWYLTVLPHFSLISNRRNPSRAPILTHFATTPKQIHEINDFLLTARRKDARWVKIKRSRYVVKFKVRCSKYLNTLCVFDSEKADKLKQSLPPEQIKELKCCICDKGLVNTSDPFEEEAGKTEDLIRGLNQRVVEAVNGGVNGNGVVAREGKVVKGLNVQWPVVAAGSTVVAAAVVICVFHGKRR</sequence>
<evidence type="ECO:0000313" key="6">
    <source>
        <dbReference type="EMBL" id="MED6137072.1"/>
    </source>
</evidence>
<keyword evidence="2 4" id="KW-0689">Ribosomal protein</keyword>
<accession>A0ABU6SL04</accession>
<keyword evidence="7" id="KW-1185">Reference proteome</keyword>
<dbReference type="Pfam" id="PF01781">
    <property type="entry name" value="Ribosomal_L38e"/>
    <property type="match status" value="1"/>
</dbReference>
<keyword evidence="5" id="KW-0472">Membrane</keyword>
<comment type="caution">
    <text evidence="6">The sequence shown here is derived from an EMBL/GenBank/DDBJ whole genome shotgun (WGS) entry which is preliminary data.</text>
</comment>
<evidence type="ECO:0000256" key="4">
    <source>
        <dbReference type="RuleBase" id="RU003445"/>
    </source>
</evidence>
<dbReference type="InterPro" id="IPR002675">
    <property type="entry name" value="Ribosomal_eL38"/>
</dbReference>
<gene>
    <name evidence="6" type="ORF">PIB30_061502</name>
</gene>
<dbReference type="PANTHER" id="PTHR10965">
    <property type="entry name" value="60S RIBOSOMAL PROTEIN L38"/>
    <property type="match status" value="1"/>
</dbReference>
<proteinExistence type="inferred from homology"/>
<evidence type="ECO:0000256" key="1">
    <source>
        <dbReference type="ARBA" id="ARBA00007803"/>
    </source>
</evidence>
<keyword evidence="3 4" id="KW-0687">Ribonucleoprotein</keyword>
<dbReference type="InterPro" id="IPR038464">
    <property type="entry name" value="Ribosomal_eL38_sf"/>
</dbReference>